<dbReference type="Proteomes" id="UP000316476">
    <property type="component" value="Unassembled WGS sequence"/>
</dbReference>
<dbReference type="OrthoDB" id="9789566at2"/>
<feature type="DNA-binding region" description="H-T-H motif" evidence="2">
    <location>
        <begin position="46"/>
        <end position="65"/>
    </location>
</feature>
<name>A0A5C6G1W4_9PLAN</name>
<evidence type="ECO:0000313" key="5">
    <source>
        <dbReference type="EMBL" id="TWU67420.1"/>
    </source>
</evidence>
<dbReference type="GO" id="GO:0000976">
    <property type="term" value="F:transcription cis-regulatory region binding"/>
    <property type="evidence" value="ECO:0007669"/>
    <property type="project" value="TreeGrafter"/>
</dbReference>
<dbReference type="InterPro" id="IPR050109">
    <property type="entry name" value="HTH-type_TetR-like_transc_reg"/>
</dbReference>
<evidence type="ECO:0000256" key="3">
    <source>
        <dbReference type="SAM" id="MobiDB-lite"/>
    </source>
</evidence>
<protein>
    <submittedName>
        <fullName evidence="5">Putative HTH-type transcriptional regulator YttP</fullName>
    </submittedName>
</protein>
<dbReference type="InterPro" id="IPR015292">
    <property type="entry name" value="Tscrpt_reg_YbiH_C"/>
</dbReference>
<comment type="caution">
    <text evidence="5">The sequence shown here is derived from an EMBL/GenBank/DDBJ whole genome shotgun (WGS) entry which is preliminary data.</text>
</comment>
<accession>A0A5C6G1W4</accession>
<dbReference type="PROSITE" id="PS50977">
    <property type="entry name" value="HTH_TETR_2"/>
    <property type="match status" value="1"/>
</dbReference>
<dbReference type="InterPro" id="IPR009057">
    <property type="entry name" value="Homeodomain-like_sf"/>
</dbReference>
<dbReference type="InterPro" id="IPR036271">
    <property type="entry name" value="Tet_transcr_reg_TetR-rel_C_sf"/>
</dbReference>
<evidence type="ECO:0000259" key="4">
    <source>
        <dbReference type="PROSITE" id="PS50977"/>
    </source>
</evidence>
<feature type="region of interest" description="Disordered" evidence="3">
    <location>
        <begin position="1"/>
        <end position="23"/>
    </location>
</feature>
<evidence type="ECO:0000313" key="6">
    <source>
        <dbReference type="Proteomes" id="UP000316476"/>
    </source>
</evidence>
<dbReference type="Gene3D" id="1.10.357.10">
    <property type="entry name" value="Tetracycline Repressor, domain 2"/>
    <property type="match status" value="1"/>
</dbReference>
<dbReference type="AlphaFoldDB" id="A0A5C6G1W4"/>
<dbReference type="SUPFAM" id="SSF46689">
    <property type="entry name" value="Homeodomain-like"/>
    <property type="match status" value="1"/>
</dbReference>
<evidence type="ECO:0000256" key="1">
    <source>
        <dbReference type="ARBA" id="ARBA00023125"/>
    </source>
</evidence>
<dbReference type="Gene3D" id="1.10.10.60">
    <property type="entry name" value="Homeodomain-like"/>
    <property type="match status" value="1"/>
</dbReference>
<dbReference type="Pfam" id="PF09209">
    <property type="entry name" value="CecR_C"/>
    <property type="match status" value="1"/>
</dbReference>
<dbReference type="RefSeq" id="WP_146413834.1">
    <property type="nucleotide sequence ID" value="NZ_SJPZ01000001.1"/>
</dbReference>
<dbReference type="GO" id="GO:0003700">
    <property type="term" value="F:DNA-binding transcription factor activity"/>
    <property type="evidence" value="ECO:0007669"/>
    <property type="project" value="TreeGrafter"/>
</dbReference>
<dbReference type="InterPro" id="IPR001647">
    <property type="entry name" value="HTH_TetR"/>
</dbReference>
<gene>
    <name evidence="5" type="primary">yttP</name>
    <name evidence="5" type="ORF">V7x_29940</name>
</gene>
<reference evidence="5 6" key="1">
    <citation type="submission" date="2019-02" db="EMBL/GenBank/DDBJ databases">
        <title>Deep-cultivation of Planctomycetes and their phenomic and genomic characterization uncovers novel biology.</title>
        <authorList>
            <person name="Wiegand S."/>
            <person name="Jogler M."/>
            <person name="Boedeker C."/>
            <person name="Pinto D."/>
            <person name="Vollmers J."/>
            <person name="Rivas-Marin E."/>
            <person name="Kohn T."/>
            <person name="Peeters S.H."/>
            <person name="Heuer A."/>
            <person name="Rast P."/>
            <person name="Oberbeckmann S."/>
            <person name="Bunk B."/>
            <person name="Jeske O."/>
            <person name="Meyerdierks A."/>
            <person name="Storesund J.E."/>
            <person name="Kallscheuer N."/>
            <person name="Luecker S."/>
            <person name="Lage O.M."/>
            <person name="Pohl T."/>
            <person name="Merkel B.J."/>
            <person name="Hornburger P."/>
            <person name="Mueller R.-W."/>
            <person name="Bruemmer F."/>
            <person name="Labrenz M."/>
            <person name="Spormann A.M."/>
            <person name="Op Den Camp H."/>
            <person name="Overmann J."/>
            <person name="Amann R."/>
            <person name="Jetten M.S.M."/>
            <person name="Mascher T."/>
            <person name="Medema M.H."/>
            <person name="Devos D.P."/>
            <person name="Kaster A.-K."/>
            <person name="Ovreas L."/>
            <person name="Rohde M."/>
            <person name="Galperin M.Y."/>
            <person name="Jogler C."/>
        </authorList>
    </citation>
    <scope>NUCLEOTIDE SEQUENCE [LARGE SCALE GENOMIC DNA]</scope>
    <source>
        <strain evidence="5 6">V7</strain>
    </source>
</reference>
<proteinExistence type="predicted"/>
<organism evidence="5 6">
    <name type="scientific">Crateriforma conspicua</name>
    <dbReference type="NCBI Taxonomy" id="2527996"/>
    <lineage>
        <taxon>Bacteria</taxon>
        <taxon>Pseudomonadati</taxon>
        <taxon>Planctomycetota</taxon>
        <taxon>Planctomycetia</taxon>
        <taxon>Planctomycetales</taxon>
        <taxon>Planctomycetaceae</taxon>
        <taxon>Crateriforma</taxon>
    </lineage>
</organism>
<sequence>MNQSADPSLIDTAAVPHRTGPLGESASRLLQHAGPIFAEKGFQGATLREIANAAQTNVASVSYHFGDKLGLYRAVIAQMRSEREKRFPAPVIQTPPAGQSPMIVLRPIVQTILSRMLACDENGWQHRLMMREFQQPTVVFSQIVHEYFRPMFELMKSTLGQLMGPQADEATVHRMVFSLIGQCVYYRIGDPTIPHLLTPSQIDAVMDIDALADHICGVMSAAIESYRHGRFAGDAEPLHDSTNVSVETLPSDSSCG</sequence>
<keyword evidence="1 2" id="KW-0238">DNA-binding</keyword>
<dbReference type="PANTHER" id="PTHR30055">
    <property type="entry name" value="HTH-TYPE TRANSCRIPTIONAL REGULATOR RUTR"/>
    <property type="match status" value="1"/>
</dbReference>
<dbReference type="EMBL" id="SJPZ01000001">
    <property type="protein sequence ID" value="TWU67420.1"/>
    <property type="molecule type" value="Genomic_DNA"/>
</dbReference>
<dbReference type="PANTHER" id="PTHR30055:SF226">
    <property type="entry name" value="HTH-TYPE TRANSCRIPTIONAL REGULATOR PKSA"/>
    <property type="match status" value="1"/>
</dbReference>
<dbReference type="SUPFAM" id="SSF48498">
    <property type="entry name" value="Tetracyclin repressor-like, C-terminal domain"/>
    <property type="match status" value="1"/>
</dbReference>
<evidence type="ECO:0000256" key="2">
    <source>
        <dbReference type="PROSITE-ProRule" id="PRU00335"/>
    </source>
</evidence>
<feature type="domain" description="HTH tetR-type" evidence="4">
    <location>
        <begin position="23"/>
        <end position="83"/>
    </location>
</feature>
<dbReference type="Pfam" id="PF00440">
    <property type="entry name" value="TetR_N"/>
    <property type="match status" value="1"/>
</dbReference>